<organism evidence="1 2">
    <name type="scientific">Marinibaculum pumilum</name>
    <dbReference type="NCBI Taxonomy" id="1766165"/>
    <lineage>
        <taxon>Bacteria</taxon>
        <taxon>Pseudomonadati</taxon>
        <taxon>Pseudomonadota</taxon>
        <taxon>Alphaproteobacteria</taxon>
        <taxon>Rhodospirillales</taxon>
        <taxon>Rhodospirillaceae</taxon>
        <taxon>Marinibaculum</taxon>
    </lineage>
</organism>
<evidence type="ECO:0000313" key="1">
    <source>
        <dbReference type="EMBL" id="MFC3230576.1"/>
    </source>
</evidence>
<accession>A0ABV7L7E2</accession>
<proteinExistence type="predicted"/>
<dbReference type="EMBL" id="JBHRTR010000048">
    <property type="protein sequence ID" value="MFC3230576.1"/>
    <property type="molecule type" value="Genomic_DNA"/>
</dbReference>
<dbReference type="RefSeq" id="WP_379905872.1">
    <property type="nucleotide sequence ID" value="NZ_JBHRTR010000048.1"/>
</dbReference>
<comment type="caution">
    <text evidence="1">The sequence shown here is derived from an EMBL/GenBank/DDBJ whole genome shotgun (WGS) entry which is preliminary data.</text>
</comment>
<evidence type="ECO:0000313" key="2">
    <source>
        <dbReference type="Proteomes" id="UP001595528"/>
    </source>
</evidence>
<reference evidence="2" key="1">
    <citation type="journal article" date="2019" name="Int. J. Syst. Evol. Microbiol.">
        <title>The Global Catalogue of Microorganisms (GCM) 10K type strain sequencing project: providing services to taxonomists for standard genome sequencing and annotation.</title>
        <authorList>
            <consortium name="The Broad Institute Genomics Platform"/>
            <consortium name="The Broad Institute Genome Sequencing Center for Infectious Disease"/>
            <person name="Wu L."/>
            <person name="Ma J."/>
        </authorList>
    </citation>
    <scope>NUCLEOTIDE SEQUENCE [LARGE SCALE GENOMIC DNA]</scope>
    <source>
        <strain evidence="2">KCTC 42964</strain>
    </source>
</reference>
<sequence length="108" mass="11292">MKDLWPAMTLAALAIVGLGVMTISPAADARQVAAVFPPWFGMSDRMQRLAAVEAVALDEGAWGNIVLVSTATTEDRADLLAAGAWFLLDPRALRGCFTSASALASGRS</sequence>
<gene>
    <name evidence="1" type="ORF">ACFOGJ_25230</name>
</gene>
<keyword evidence="2" id="KW-1185">Reference proteome</keyword>
<dbReference type="Proteomes" id="UP001595528">
    <property type="component" value="Unassembled WGS sequence"/>
</dbReference>
<name>A0ABV7L7E2_9PROT</name>
<protein>
    <submittedName>
        <fullName evidence="1">Uncharacterized protein</fullName>
    </submittedName>
</protein>